<evidence type="ECO:0000313" key="2">
    <source>
        <dbReference type="EMBL" id="OVE83490.1"/>
    </source>
</evidence>
<dbReference type="EMBL" id="MWPH01000003">
    <property type="protein sequence ID" value="OVE83490.1"/>
    <property type="molecule type" value="Genomic_DNA"/>
</dbReference>
<keyword evidence="3" id="KW-1185">Reference proteome</keyword>
<comment type="caution">
    <text evidence="2">The sequence shown here is derived from an EMBL/GenBank/DDBJ whole genome shotgun (WGS) entry which is preliminary data.</text>
</comment>
<keyword evidence="1" id="KW-1133">Transmembrane helix</keyword>
<dbReference type="OrthoDB" id="260081at2157"/>
<dbReference type="RefSeq" id="WP_054863833.1">
    <property type="nucleotide sequence ID" value="NZ_MWPH01000003.1"/>
</dbReference>
<evidence type="ECO:0000313" key="3">
    <source>
        <dbReference type="Proteomes" id="UP000196084"/>
    </source>
</evidence>
<protein>
    <submittedName>
        <fullName evidence="2">Uncharacterized protein</fullName>
    </submittedName>
</protein>
<accession>A0A202E6E8</accession>
<organism evidence="2 3">
    <name type="scientific">Natronolimnobius baerhuensis</name>
    <dbReference type="NCBI Taxonomy" id="253108"/>
    <lineage>
        <taxon>Archaea</taxon>
        <taxon>Methanobacteriati</taxon>
        <taxon>Methanobacteriota</taxon>
        <taxon>Stenosarchaea group</taxon>
        <taxon>Halobacteria</taxon>
        <taxon>Halobacteriales</taxon>
        <taxon>Natrialbaceae</taxon>
        <taxon>Natronolimnobius</taxon>
    </lineage>
</organism>
<evidence type="ECO:0000256" key="1">
    <source>
        <dbReference type="SAM" id="Phobius"/>
    </source>
</evidence>
<keyword evidence="1" id="KW-0812">Transmembrane</keyword>
<gene>
    <name evidence="2" type="ORF">B2G88_13680</name>
</gene>
<dbReference type="Proteomes" id="UP000196084">
    <property type="component" value="Unassembled WGS sequence"/>
</dbReference>
<sequence length="140" mass="15108">MKRALAVGFGLLYVLVPDKIVNATEQAAFENPDDGQLRSITIPIARLEGLAFCTFALRGQFPKPLRAPLTLLGFMLAAIPQQMLAYGLAIAYENPTDLEVKPWVVPVARVIGVLYVILGLFVGRVDAPTDDGGETEPLEG</sequence>
<dbReference type="AlphaFoldDB" id="A0A202E6E8"/>
<feature type="transmembrane region" description="Helical" evidence="1">
    <location>
        <begin position="69"/>
        <end position="91"/>
    </location>
</feature>
<feature type="transmembrane region" description="Helical" evidence="1">
    <location>
        <begin position="103"/>
        <end position="122"/>
    </location>
</feature>
<reference evidence="2 3" key="1">
    <citation type="submission" date="2017-02" db="EMBL/GenBank/DDBJ databases">
        <title>Natronthermophilus aegyptiacus gen. nov.,sp. nov., an aerobic, extremely halophilic alkalithermophilic archaeon isolated from the athalassohaline Wadi An Natrun, Egypt.</title>
        <authorList>
            <person name="Zhao B."/>
        </authorList>
    </citation>
    <scope>NUCLEOTIDE SEQUENCE [LARGE SCALE GENOMIC DNA]</scope>
    <source>
        <strain evidence="2 3">CGMCC 1.3597</strain>
    </source>
</reference>
<keyword evidence="1" id="KW-0472">Membrane</keyword>
<name>A0A202E6E8_9EURY</name>
<proteinExistence type="predicted"/>